<dbReference type="RefSeq" id="WP_215238649.1">
    <property type="nucleotide sequence ID" value="NZ_CAJRAF010000002.1"/>
</dbReference>
<feature type="region of interest" description="Disordered" evidence="2">
    <location>
        <begin position="132"/>
        <end position="176"/>
    </location>
</feature>
<keyword evidence="1" id="KW-0238">DNA-binding</keyword>
<comment type="caution">
    <text evidence="4">The sequence shown here is derived from an EMBL/GenBank/DDBJ whole genome shotgun (WGS) entry which is preliminary data.</text>
</comment>
<dbReference type="EMBL" id="CAJRAF010000002">
    <property type="protein sequence ID" value="CAG4998264.1"/>
    <property type="molecule type" value="Genomic_DNA"/>
</dbReference>
<dbReference type="Gene3D" id="1.10.260.40">
    <property type="entry name" value="lambda repressor-like DNA-binding domains"/>
    <property type="match status" value="1"/>
</dbReference>
<keyword evidence="5" id="KW-1185">Reference proteome</keyword>
<evidence type="ECO:0000256" key="1">
    <source>
        <dbReference type="ARBA" id="ARBA00023125"/>
    </source>
</evidence>
<proteinExistence type="predicted"/>
<dbReference type="SUPFAM" id="SSF47413">
    <property type="entry name" value="lambda repressor-like DNA-binding domains"/>
    <property type="match status" value="1"/>
</dbReference>
<protein>
    <recommendedName>
        <fullName evidence="3">HTH cro/C1-type domain-containing protein</fullName>
    </recommendedName>
</protein>
<gene>
    <name evidence="4" type="ORF">DYBT9275_01965</name>
</gene>
<dbReference type="CDD" id="cd00093">
    <property type="entry name" value="HTH_XRE"/>
    <property type="match status" value="1"/>
</dbReference>
<reference evidence="4" key="1">
    <citation type="submission" date="2021-04" db="EMBL/GenBank/DDBJ databases">
        <authorList>
            <person name="Rodrigo-Torres L."/>
            <person name="Arahal R. D."/>
            <person name="Lucena T."/>
        </authorList>
    </citation>
    <scope>NUCLEOTIDE SEQUENCE</scope>
    <source>
        <strain evidence="4">CECT 9275</strain>
    </source>
</reference>
<dbReference type="Pfam" id="PF01381">
    <property type="entry name" value="HTH_3"/>
    <property type="match status" value="1"/>
</dbReference>
<feature type="domain" description="HTH cro/C1-type" evidence="3">
    <location>
        <begin position="8"/>
        <end position="62"/>
    </location>
</feature>
<evidence type="ECO:0000259" key="3">
    <source>
        <dbReference type="PROSITE" id="PS50943"/>
    </source>
</evidence>
<dbReference type="InterPro" id="IPR001387">
    <property type="entry name" value="Cro/C1-type_HTH"/>
</dbReference>
<organism evidence="4 5">
    <name type="scientific">Dyadobacter helix</name>
    <dbReference type="NCBI Taxonomy" id="2822344"/>
    <lineage>
        <taxon>Bacteria</taxon>
        <taxon>Pseudomonadati</taxon>
        <taxon>Bacteroidota</taxon>
        <taxon>Cytophagia</taxon>
        <taxon>Cytophagales</taxon>
        <taxon>Spirosomataceae</taxon>
        <taxon>Dyadobacter</taxon>
    </lineage>
</organism>
<accession>A0A916JAE8</accession>
<dbReference type="PANTHER" id="PTHR46558">
    <property type="entry name" value="TRACRIPTIONAL REGULATORY PROTEIN-RELATED-RELATED"/>
    <property type="match status" value="1"/>
</dbReference>
<dbReference type="InterPro" id="IPR010982">
    <property type="entry name" value="Lambda_DNA-bd_dom_sf"/>
</dbReference>
<dbReference type="SMART" id="SM00530">
    <property type="entry name" value="HTH_XRE"/>
    <property type="match status" value="1"/>
</dbReference>
<evidence type="ECO:0000256" key="2">
    <source>
        <dbReference type="SAM" id="MobiDB-lite"/>
    </source>
</evidence>
<evidence type="ECO:0000313" key="5">
    <source>
        <dbReference type="Proteomes" id="UP000680038"/>
    </source>
</evidence>
<dbReference type="AlphaFoldDB" id="A0A916JAE8"/>
<evidence type="ECO:0000313" key="4">
    <source>
        <dbReference type="EMBL" id="CAG4998264.1"/>
    </source>
</evidence>
<dbReference type="PROSITE" id="PS50943">
    <property type="entry name" value="HTH_CROC1"/>
    <property type="match status" value="1"/>
</dbReference>
<dbReference type="GO" id="GO:0003677">
    <property type="term" value="F:DNA binding"/>
    <property type="evidence" value="ECO:0007669"/>
    <property type="project" value="UniProtKB-KW"/>
</dbReference>
<dbReference type="PANTHER" id="PTHR46558:SF11">
    <property type="entry name" value="HTH-TYPE TRANSCRIPTIONAL REGULATOR XRE"/>
    <property type="match status" value="1"/>
</dbReference>
<dbReference type="Proteomes" id="UP000680038">
    <property type="component" value="Unassembled WGS sequence"/>
</dbReference>
<sequence>MSIVSNNIKYLRRLNGLTQEQFARKIAIKRSLLGAYEEARANPNLTNLKNMAAAFGISVDNLLKNDLRKLRETPDLSLPLSASRQMTVSHSGQTPAAPPVQRVPAMSEPQPLSKIIDKFQAIPPEIRTVSRQVNLKPVNGGTYQPAEHPRTATPQPVPQVPADSRRPAASPSAESHQMNQLPVFNNQYTAHEQVPAKEKEQEYPVIQWVARKYQSEYLANYQNPAYLTQLPAFQLPNLPAGYYRAFESGEDFPLPGSLLVGTFVRNWFDIRDGIQYIFVLRHHGFVFRRAYNQVKERGILLLSSENPAIAPSEIPLHEVLEVWDIKAFVSMQLPAPQPSLGRISELLDEMQKEIGQLY</sequence>
<name>A0A916JAE8_9BACT</name>